<feature type="non-terminal residue" evidence="2">
    <location>
        <position position="101"/>
    </location>
</feature>
<evidence type="ECO:0008006" key="4">
    <source>
        <dbReference type="Google" id="ProtNLM"/>
    </source>
</evidence>
<dbReference type="EMBL" id="JAAAIM010000345">
    <property type="protein sequence ID" value="KAG0289491.1"/>
    <property type="molecule type" value="Genomic_DNA"/>
</dbReference>
<dbReference type="SUPFAM" id="SSF116846">
    <property type="entry name" value="MIT domain"/>
    <property type="match status" value="1"/>
</dbReference>
<comment type="caution">
    <text evidence="2">The sequence shown here is derived from an EMBL/GenBank/DDBJ whole genome shotgun (WGS) entry which is preliminary data.</text>
</comment>
<keyword evidence="3" id="KW-1185">Reference proteome</keyword>
<feature type="region of interest" description="Disordered" evidence="1">
    <location>
        <begin position="1"/>
        <end position="35"/>
    </location>
</feature>
<organism evidence="2 3">
    <name type="scientific">Linnemannia gamsii</name>
    <dbReference type="NCBI Taxonomy" id="64522"/>
    <lineage>
        <taxon>Eukaryota</taxon>
        <taxon>Fungi</taxon>
        <taxon>Fungi incertae sedis</taxon>
        <taxon>Mucoromycota</taxon>
        <taxon>Mortierellomycotina</taxon>
        <taxon>Mortierellomycetes</taxon>
        <taxon>Mortierellales</taxon>
        <taxon>Mortierellaceae</taxon>
        <taxon>Linnemannia</taxon>
    </lineage>
</organism>
<sequence>MSNDHNDEYHRHQKQQQDFGSPEPSAGTGASADAGAAAWTTMTRSKALKSLALLEAQAAVKFDNDGLVFDALEAYGKAVTLLEMVMKSTPSPEEYERLLAI</sequence>
<proteinExistence type="predicted"/>
<feature type="compositionally biased region" description="Low complexity" evidence="1">
    <location>
        <begin position="26"/>
        <end position="35"/>
    </location>
</feature>
<evidence type="ECO:0000313" key="3">
    <source>
        <dbReference type="Proteomes" id="UP001194696"/>
    </source>
</evidence>
<reference evidence="2 3" key="1">
    <citation type="journal article" date="2020" name="Fungal Divers.">
        <title>Resolving the Mortierellaceae phylogeny through synthesis of multi-gene phylogenetics and phylogenomics.</title>
        <authorList>
            <person name="Vandepol N."/>
            <person name="Liber J."/>
            <person name="Desiro A."/>
            <person name="Na H."/>
            <person name="Kennedy M."/>
            <person name="Barry K."/>
            <person name="Grigoriev I.V."/>
            <person name="Miller A.N."/>
            <person name="O'Donnell K."/>
            <person name="Stajich J.E."/>
            <person name="Bonito G."/>
        </authorList>
    </citation>
    <scope>NUCLEOTIDE SEQUENCE [LARGE SCALE GENOMIC DNA]</scope>
    <source>
        <strain evidence="2 3">AD045</strain>
    </source>
</reference>
<gene>
    <name evidence="2" type="ORF">BGZ96_006974</name>
</gene>
<dbReference type="InterPro" id="IPR036181">
    <property type="entry name" value="MIT_dom_sf"/>
</dbReference>
<accession>A0ABQ7K1F4</accession>
<evidence type="ECO:0000313" key="2">
    <source>
        <dbReference type="EMBL" id="KAG0289491.1"/>
    </source>
</evidence>
<feature type="compositionally biased region" description="Basic and acidic residues" evidence="1">
    <location>
        <begin position="1"/>
        <end position="10"/>
    </location>
</feature>
<dbReference type="Proteomes" id="UP001194696">
    <property type="component" value="Unassembled WGS sequence"/>
</dbReference>
<protein>
    <recommendedName>
        <fullName evidence="4">MIT domain-containing protein</fullName>
    </recommendedName>
</protein>
<evidence type="ECO:0000256" key="1">
    <source>
        <dbReference type="SAM" id="MobiDB-lite"/>
    </source>
</evidence>
<name>A0ABQ7K1F4_9FUNG</name>